<sequence length="198" mass="20704">MKILLVGASGTLGRAIHQALSHHDVITAGRASGDLRVDITDSDSIARLFEQTGRLDAIVSAAGETHFGPLTETTAADFRIGLENKLLGQINLALTGQHYLNDCGSITLTSGIVGAQPIRHGSNTTTVNRALEGFAAAAALELARGQRINVVSPNVLQESMAAYAPYFPGFEAVPAARAALAYVRSVEGIANGQTLAVW</sequence>
<evidence type="ECO:0000256" key="2">
    <source>
        <dbReference type="ARBA" id="ARBA00023002"/>
    </source>
</evidence>
<dbReference type="InterPro" id="IPR036291">
    <property type="entry name" value="NAD(P)-bd_dom_sf"/>
</dbReference>
<dbReference type="AlphaFoldDB" id="A0A2S9X7H6"/>
<gene>
    <name evidence="3" type="ORF">BUE93_05270</name>
</gene>
<dbReference type="PANTHER" id="PTHR43477:SF1">
    <property type="entry name" value="DIHYDROANTICAPSIN 7-DEHYDROGENASE"/>
    <property type="match status" value="1"/>
</dbReference>
<dbReference type="RefSeq" id="WP_106076048.1">
    <property type="nucleotide sequence ID" value="NZ_MTBD01000009.1"/>
</dbReference>
<protein>
    <submittedName>
        <fullName evidence="3">Short chain dehydrogenase</fullName>
    </submittedName>
</protein>
<dbReference type="Gene3D" id="3.40.50.720">
    <property type="entry name" value="NAD(P)-binding Rossmann-like Domain"/>
    <property type="match status" value="1"/>
</dbReference>
<evidence type="ECO:0000256" key="1">
    <source>
        <dbReference type="ARBA" id="ARBA00006484"/>
    </source>
</evidence>
<dbReference type="OrthoDB" id="9787486at2"/>
<comment type="caution">
    <text evidence="3">The sequence shown here is derived from an EMBL/GenBank/DDBJ whole genome shotgun (WGS) entry which is preliminary data.</text>
</comment>
<evidence type="ECO:0000313" key="4">
    <source>
        <dbReference type="Proteomes" id="UP000239469"/>
    </source>
</evidence>
<dbReference type="CDD" id="cd11731">
    <property type="entry name" value="Lin1944_like_SDR_c"/>
    <property type="match status" value="1"/>
</dbReference>
<organism evidence="3 4">
    <name type="scientific">Chromobacterium amazonense</name>
    <dbReference type="NCBI Taxonomy" id="1382803"/>
    <lineage>
        <taxon>Bacteria</taxon>
        <taxon>Pseudomonadati</taxon>
        <taxon>Pseudomonadota</taxon>
        <taxon>Betaproteobacteria</taxon>
        <taxon>Neisseriales</taxon>
        <taxon>Chromobacteriaceae</taxon>
        <taxon>Chromobacterium</taxon>
    </lineage>
</organism>
<dbReference type="NCBIfam" id="NF005754">
    <property type="entry name" value="PRK07578.1"/>
    <property type="match status" value="1"/>
</dbReference>
<keyword evidence="2" id="KW-0560">Oxidoreductase</keyword>
<accession>A0A2S9X7H6</accession>
<dbReference type="InterPro" id="IPR002347">
    <property type="entry name" value="SDR_fam"/>
</dbReference>
<dbReference type="GO" id="GO:0016491">
    <property type="term" value="F:oxidoreductase activity"/>
    <property type="evidence" value="ECO:0007669"/>
    <property type="project" value="UniProtKB-KW"/>
</dbReference>
<evidence type="ECO:0000313" key="3">
    <source>
        <dbReference type="EMBL" id="PRP71647.1"/>
    </source>
</evidence>
<reference evidence="3 4" key="1">
    <citation type="submission" date="2017-01" db="EMBL/GenBank/DDBJ databases">
        <title>New insights into the genetic diversity of Chromobacterium isolated from tropical freshwater lake.</title>
        <authorList>
            <person name="Santos A.B."/>
            <person name="Nascimento A.M."/>
            <person name="Da Silva P.C."/>
        </authorList>
    </citation>
    <scope>NUCLEOTIDE SEQUENCE [LARGE SCALE GENOMIC DNA]</scope>
    <source>
        <strain evidence="3 4">56AF</strain>
    </source>
</reference>
<dbReference type="InterPro" id="IPR051122">
    <property type="entry name" value="SDR_DHRS6-like"/>
</dbReference>
<dbReference type="EMBL" id="MTBD01000009">
    <property type="protein sequence ID" value="PRP71647.1"/>
    <property type="molecule type" value="Genomic_DNA"/>
</dbReference>
<name>A0A2S9X7H6_9NEIS</name>
<dbReference type="PANTHER" id="PTHR43477">
    <property type="entry name" value="DIHYDROANTICAPSIN 7-DEHYDROGENASE"/>
    <property type="match status" value="1"/>
</dbReference>
<dbReference type="SUPFAM" id="SSF51735">
    <property type="entry name" value="NAD(P)-binding Rossmann-fold domains"/>
    <property type="match status" value="1"/>
</dbReference>
<comment type="similarity">
    <text evidence="1">Belongs to the short-chain dehydrogenases/reductases (SDR) family.</text>
</comment>
<dbReference type="Pfam" id="PF13561">
    <property type="entry name" value="adh_short_C2"/>
    <property type="match status" value="1"/>
</dbReference>
<dbReference type="Proteomes" id="UP000239469">
    <property type="component" value="Unassembled WGS sequence"/>
</dbReference>
<dbReference type="PRINTS" id="PR00081">
    <property type="entry name" value="GDHRDH"/>
</dbReference>
<proteinExistence type="inferred from homology"/>